<dbReference type="PRINTS" id="PR00111">
    <property type="entry name" value="ABHYDROLASE"/>
</dbReference>
<dbReference type="InterPro" id="IPR029058">
    <property type="entry name" value="AB_hydrolase_fold"/>
</dbReference>
<dbReference type="RefSeq" id="WP_191076126.1">
    <property type="nucleotide sequence ID" value="NZ_JACTAG010000002.1"/>
</dbReference>
<organism evidence="3 4">
    <name type="scientific">Sulfitobacter aestuariivivens</name>
    <dbReference type="NCBI Taxonomy" id="2766981"/>
    <lineage>
        <taxon>Bacteria</taxon>
        <taxon>Pseudomonadati</taxon>
        <taxon>Pseudomonadota</taxon>
        <taxon>Alphaproteobacteria</taxon>
        <taxon>Rhodobacterales</taxon>
        <taxon>Roseobacteraceae</taxon>
        <taxon>Sulfitobacter</taxon>
    </lineage>
</organism>
<dbReference type="Proteomes" id="UP000635142">
    <property type="component" value="Unassembled WGS sequence"/>
</dbReference>
<dbReference type="PANTHER" id="PTHR43798">
    <property type="entry name" value="MONOACYLGLYCEROL LIPASE"/>
    <property type="match status" value="1"/>
</dbReference>
<keyword evidence="4" id="KW-1185">Reference proteome</keyword>
<dbReference type="AlphaFoldDB" id="A0A927D9C7"/>
<evidence type="ECO:0000313" key="3">
    <source>
        <dbReference type="EMBL" id="MBD3665131.1"/>
    </source>
</evidence>
<accession>A0A927D9C7</accession>
<feature type="domain" description="AB hydrolase-1" evidence="2">
    <location>
        <begin position="20"/>
        <end position="251"/>
    </location>
</feature>
<dbReference type="EMBL" id="JACTAG010000002">
    <property type="protein sequence ID" value="MBD3665131.1"/>
    <property type="molecule type" value="Genomic_DNA"/>
</dbReference>
<gene>
    <name evidence="3" type="ORF">H9Q16_14450</name>
</gene>
<evidence type="ECO:0000313" key="4">
    <source>
        <dbReference type="Proteomes" id="UP000635142"/>
    </source>
</evidence>
<name>A0A927D9C7_9RHOB</name>
<dbReference type="InterPro" id="IPR050266">
    <property type="entry name" value="AB_hydrolase_sf"/>
</dbReference>
<dbReference type="Gene3D" id="3.40.50.1820">
    <property type="entry name" value="alpha/beta hydrolase"/>
    <property type="match status" value="1"/>
</dbReference>
<dbReference type="Pfam" id="PF00561">
    <property type="entry name" value="Abhydrolase_1"/>
    <property type="match status" value="1"/>
</dbReference>
<dbReference type="PANTHER" id="PTHR43798:SF31">
    <property type="entry name" value="AB HYDROLASE SUPERFAMILY PROTEIN YCLE"/>
    <property type="match status" value="1"/>
</dbReference>
<sequence>MPELKRDDITLHFEVDGSGPPLVLNAGMLSDSATWAPLVPLLSDHFTLIRPDNRSTGRTVPHDAPNSAAHMAADVLALMDHLGHDAFHIAGHSMGGLMAMEIAGLAPDRVTTATVMASGRVRMPRTAAVFDGLLAIRQAPQGEELWLRALYPWIFGQAFFADPANVNTALEAALAYPHAQTAEGMAHQIEMFRAFRPKTDVSQLGCPILVLYAGQDVLVPPEVARPTFHPIPDLTEVTVPDAGHSIVWDAPQTVAEHLLAFLAQHSG</sequence>
<reference evidence="3" key="1">
    <citation type="submission" date="2020-08" db="EMBL/GenBank/DDBJ databases">
        <title>Sulfitobacter aestuariivivens sp. nov., isolated from a tidal flat.</title>
        <authorList>
            <person name="Park S."/>
            <person name="Yoon J.-H."/>
        </authorList>
    </citation>
    <scope>NUCLEOTIDE SEQUENCE</scope>
    <source>
        <strain evidence="3">TSTF-M16</strain>
    </source>
</reference>
<protein>
    <submittedName>
        <fullName evidence="3">Alpha/beta fold hydrolase</fullName>
    </submittedName>
</protein>
<dbReference type="SUPFAM" id="SSF53474">
    <property type="entry name" value="alpha/beta-Hydrolases"/>
    <property type="match status" value="1"/>
</dbReference>
<dbReference type="GO" id="GO:0016020">
    <property type="term" value="C:membrane"/>
    <property type="evidence" value="ECO:0007669"/>
    <property type="project" value="TreeGrafter"/>
</dbReference>
<comment type="caution">
    <text evidence="3">The sequence shown here is derived from an EMBL/GenBank/DDBJ whole genome shotgun (WGS) entry which is preliminary data.</text>
</comment>
<evidence type="ECO:0000256" key="1">
    <source>
        <dbReference type="ARBA" id="ARBA00022801"/>
    </source>
</evidence>
<proteinExistence type="predicted"/>
<dbReference type="InterPro" id="IPR000073">
    <property type="entry name" value="AB_hydrolase_1"/>
</dbReference>
<evidence type="ECO:0000259" key="2">
    <source>
        <dbReference type="Pfam" id="PF00561"/>
    </source>
</evidence>
<keyword evidence="1 3" id="KW-0378">Hydrolase</keyword>
<dbReference type="GO" id="GO:0016787">
    <property type="term" value="F:hydrolase activity"/>
    <property type="evidence" value="ECO:0007669"/>
    <property type="project" value="UniProtKB-KW"/>
</dbReference>